<dbReference type="EMBL" id="QQBC01000020">
    <property type="protein sequence ID" value="RDI59037.1"/>
    <property type="molecule type" value="Genomic_DNA"/>
</dbReference>
<gene>
    <name evidence="2" type="ORF">DFR76_12040</name>
</gene>
<dbReference type="RefSeq" id="WP_068008976.1">
    <property type="nucleotide sequence ID" value="NZ_QQBC01000020.1"/>
</dbReference>
<protein>
    <recommendedName>
        <fullName evidence="1">ESAT-6-like protein</fullName>
    </recommendedName>
</protein>
<keyword evidence="3" id="KW-1185">Reference proteome</keyword>
<evidence type="ECO:0000256" key="1">
    <source>
        <dbReference type="RuleBase" id="RU362001"/>
    </source>
</evidence>
<evidence type="ECO:0000313" key="2">
    <source>
        <dbReference type="EMBL" id="RDI59037.1"/>
    </source>
</evidence>
<dbReference type="Proteomes" id="UP000254869">
    <property type="component" value="Unassembled WGS sequence"/>
</dbReference>
<dbReference type="AlphaFoldDB" id="A0A370HKS0"/>
<dbReference type="InterPro" id="IPR010310">
    <property type="entry name" value="T7SS_ESAT-6-like"/>
</dbReference>
<comment type="caution">
    <text evidence="2">The sequence shown here is derived from an EMBL/GenBank/DDBJ whole genome shotgun (WGS) entry which is preliminary data.</text>
</comment>
<reference evidence="2 3" key="1">
    <citation type="submission" date="2018-07" db="EMBL/GenBank/DDBJ databases">
        <title>Genomic Encyclopedia of Type Strains, Phase IV (KMG-IV): sequencing the most valuable type-strain genomes for metagenomic binning, comparative biology and taxonomic classification.</title>
        <authorList>
            <person name="Goeker M."/>
        </authorList>
    </citation>
    <scope>NUCLEOTIDE SEQUENCE [LARGE SCALE GENOMIC DNA]</scope>
    <source>
        <strain evidence="2 3">DSM 44290</strain>
    </source>
</reference>
<evidence type="ECO:0000313" key="3">
    <source>
        <dbReference type="Proteomes" id="UP000254869"/>
    </source>
</evidence>
<comment type="similarity">
    <text evidence="1">Belongs to the WXG100 family.</text>
</comment>
<proteinExistence type="inferred from homology"/>
<dbReference type="Pfam" id="PF06013">
    <property type="entry name" value="WXG100"/>
    <property type="match status" value="1"/>
</dbReference>
<dbReference type="NCBIfam" id="TIGR03930">
    <property type="entry name" value="WXG100_ESAT6"/>
    <property type="match status" value="1"/>
</dbReference>
<organism evidence="2 3">
    <name type="scientific">Nocardia pseudobrasiliensis</name>
    <dbReference type="NCBI Taxonomy" id="45979"/>
    <lineage>
        <taxon>Bacteria</taxon>
        <taxon>Bacillati</taxon>
        <taxon>Actinomycetota</taxon>
        <taxon>Actinomycetes</taxon>
        <taxon>Mycobacteriales</taxon>
        <taxon>Nocardiaceae</taxon>
        <taxon>Nocardia</taxon>
    </lineage>
</organism>
<accession>A0A370HKS0</accession>
<dbReference type="Gene3D" id="1.10.287.1060">
    <property type="entry name" value="ESAT-6-like"/>
    <property type="match status" value="1"/>
</dbReference>
<name>A0A370HKS0_9NOCA</name>
<dbReference type="SUPFAM" id="SSF140453">
    <property type="entry name" value="EsxAB dimer-like"/>
    <property type="match status" value="1"/>
</dbReference>
<dbReference type="InterPro" id="IPR036689">
    <property type="entry name" value="ESAT-6-like_sf"/>
</dbReference>
<sequence>MPATDYRVDLDGMQDLIDKAAGLEKRIEDRLTEIQKRIAELHITWAGDAGQAHTTAAAEWAAGAAEMNAALGDLRKALAHARSAYHAVGPTNYDMWPQ</sequence>
<dbReference type="STRING" id="1210086.GCA_001613105_07726"/>